<protein>
    <submittedName>
        <fullName evidence="1">Uncharacterized protein</fullName>
    </submittedName>
</protein>
<proteinExistence type="predicted"/>
<evidence type="ECO:0000313" key="1">
    <source>
        <dbReference type="EMBL" id="GFR83609.1"/>
    </source>
</evidence>
<dbReference type="Proteomes" id="UP000762676">
    <property type="component" value="Unassembled WGS sequence"/>
</dbReference>
<gene>
    <name evidence="1" type="ORF">ElyMa_002396200</name>
</gene>
<evidence type="ECO:0000313" key="2">
    <source>
        <dbReference type="Proteomes" id="UP000762676"/>
    </source>
</evidence>
<accession>A0AAV4GEG2</accession>
<reference evidence="1 2" key="1">
    <citation type="journal article" date="2021" name="Elife">
        <title>Chloroplast acquisition without the gene transfer in kleptoplastic sea slugs, Plakobranchus ocellatus.</title>
        <authorList>
            <person name="Maeda T."/>
            <person name="Takahashi S."/>
            <person name="Yoshida T."/>
            <person name="Shimamura S."/>
            <person name="Takaki Y."/>
            <person name="Nagai Y."/>
            <person name="Toyoda A."/>
            <person name="Suzuki Y."/>
            <person name="Arimoto A."/>
            <person name="Ishii H."/>
            <person name="Satoh N."/>
            <person name="Nishiyama T."/>
            <person name="Hasebe M."/>
            <person name="Maruyama T."/>
            <person name="Minagawa J."/>
            <person name="Obokata J."/>
            <person name="Shigenobu S."/>
        </authorList>
    </citation>
    <scope>NUCLEOTIDE SEQUENCE [LARGE SCALE GENOMIC DNA]</scope>
</reference>
<dbReference type="AlphaFoldDB" id="A0AAV4GEG2"/>
<comment type="caution">
    <text evidence="1">The sequence shown here is derived from an EMBL/GenBank/DDBJ whole genome shotgun (WGS) entry which is preliminary data.</text>
</comment>
<organism evidence="1 2">
    <name type="scientific">Elysia marginata</name>
    <dbReference type="NCBI Taxonomy" id="1093978"/>
    <lineage>
        <taxon>Eukaryota</taxon>
        <taxon>Metazoa</taxon>
        <taxon>Spiralia</taxon>
        <taxon>Lophotrochozoa</taxon>
        <taxon>Mollusca</taxon>
        <taxon>Gastropoda</taxon>
        <taxon>Heterobranchia</taxon>
        <taxon>Euthyneura</taxon>
        <taxon>Panpulmonata</taxon>
        <taxon>Sacoglossa</taxon>
        <taxon>Placobranchoidea</taxon>
        <taxon>Plakobranchidae</taxon>
        <taxon>Elysia</taxon>
    </lineage>
</organism>
<sequence length="100" mass="11111">MRRTHARSGDEKREAGELSCHIVPNLPLSVPRIKAGPSSHNARYNSVHPNQDQRRVHVLVSTTRWRGCDIEPVRPTPVLGSSCGHDLAQIDLQATLNTSR</sequence>
<keyword evidence="2" id="KW-1185">Reference proteome</keyword>
<name>A0AAV4GEG2_9GAST</name>
<dbReference type="EMBL" id="BMAT01004923">
    <property type="protein sequence ID" value="GFR83609.1"/>
    <property type="molecule type" value="Genomic_DNA"/>
</dbReference>